<keyword evidence="1" id="KW-0732">Signal</keyword>
<gene>
    <name evidence="2" type="ORF">CSUI_004263</name>
</gene>
<evidence type="ECO:0000313" key="3">
    <source>
        <dbReference type="Proteomes" id="UP000221165"/>
    </source>
</evidence>
<accession>A0A2C6KZD8</accession>
<proteinExistence type="predicted"/>
<keyword evidence="3" id="KW-1185">Reference proteome</keyword>
<organism evidence="2 3">
    <name type="scientific">Cystoisospora suis</name>
    <dbReference type="NCBI Taxonomy" id="483139"/>
    <lineage>
        <taxon>Eukaryota</taxon>
        <taxon>Sar</taxon>
        <taxon>Alveolata</taxon>
        <taxon>Apicomplexa</taxon>
        <taxon>Conoidasida</taxon>
        <taxon>Coccidia</taxon>
        <taxon>Eucoccidiorida</taxon>
        <taxon>Eimeriorina</taxon>
        <taxon>Sarcocystidae</taxon>
        <taxon>Cystoisospora</taxon>
    </lineage>
</organism>
<dbReference type="RefSeq" id="XP_067923568.1">
    <property type="nucleotide sequence ID" value="XM_068064456.1"/>
</dbReference>
<evidence type="ECO:0000256" key="1">
    <source>
        <dbReference type="SAM" id="SignalP"/>
    </source>
</evidence>
<dbReference type="EMBL" id="MIGC01001961">
    <property type="protein sequence ID" value="PHJ21889.1"/>
    <property type="molecule type" value="Genomic_DNA"/>
</dbReference>
<feature type="chain" id="PRO_5013310717" evidence="1">
    <location>
        <begin position="36"/>
        <end position="74"/>
    </location>
</feature>
<reference evidence="2 3" key="1">
    <citation type="journal article" date="2017" name="Int. J. Parasitol.">
        <title>The genome of the protozoan parasite Cystoisospora suis and a reverse vaccinology approach to identify vaccine candidates.</title>
        <authorList>
            <person name="Palmieri N."/>
            <person name="Shrestha A."/>
            <person name="Ruttkowski B."/>
            <person name="Beck T."/>
            <person name="Vogl C."/>
            <person name="Tomley F."/>
            <person name="Blake D.P."/>
            <person name="Joachim A."/>
        </authorList>
    </citation>
    <scope>NUCLEOTIDE SEQUENCE [LARGE SCALE GENOMIC DNA]</scope>
    <source>
        <strain evidence="2 3">Wien I</strain>
    </source>
</reference>
<feature type="signal peptide" evidence="1">
    <location>
        <begin position="1"/>
        <end position="35"/>
    </location>
</feature>
<sequence>MTYSAHQRTTGPLPCAATPSTSALLLVSMATLLEAQAPDVSAVNSSCSATRLYGCEHSLDVGLVLYSGHPPVFL</sequence>
<name>A0A2C6KZD8_9APIC</name>
<evidence type="ECO:0000313" key="2">
    <source>
        <dbReference type="EMBL" id="PHJ21889.1"/>
    </source>
</evidence>
<dbReference type="VEuPathDB" id="ToxoDB:CSUI_004263"/>
<dbReference type="GeneID" id="94427667"/>
<dbReference type="AlphaFoldDB" id="A0A2C6KZD8"/>
<dbReference type="Proteomes" id="UP000221165">
    <property type="component" value="Unassembled WGS sequence"/>
</dbReference>
<protein>
    <submittedName>
        <fullName evidence="2">Uncharacterized protein</fullName>
    </submittedName>
</protein>
<comment type="caution">
    <text evidence="2">The sequence shown here is derived from an EMBL/GenBank/DDBJ whole genome shotgun (WGS) entry which is preliminary data.</text>
</comment>